<keyword evidence="3" id="KW-1185">Reference proteome</keyword>
<dbReference type="GO" id="GO:0001727">
    <property type="term" value="F:lipid kinase activity"/>
    <property type="evidence" value="ECO:0007669"/>
    <property type="project" value="TreeGrafter"/>
</dbReference>
<dbReference type="SMART" id="SM00046">
    <property type="entry name" value="DAGKc"/>
    <property type="match status" value="1"/>
</dbReference>
<name>A0AA39LWC8_9BILA</name>
<accession>A0AA39LWC8</accession>
<dbReference type="GO" id="GO:0005737">
    <property type="term" value="C:cytoplasm"/>
    <property type="evidence" value="ECO:0007669"/>
    <property type="project" value="TreeGrafter"/>
</dbReference>
<dbReference type="GO" id="GO:0016020">
    <property type="term" value="C:membrane"/>
    <property type="evidence" value="ECO:0007669"/>
    <property type="project" value="TreeGrafter"/>
</dbReference>
<proteinExistence type="predicted"/>
<dbReference type="GO" id="GO:0046512">
    <property type="term" value="P:sphingosine biosynthetic process"/>
    <property type="evidence" value="ECO:0007669"/>
    <property type="project" value="TreeGrafter"/>
</dbReference>
<dbReference type="Proteomes" id="UP001175271">
    <property type="component" value="Unassembled WGS sequence"/>
</dbReference>
<dbReference type="InterPro" id="IPR016064">
    <property type="entry name" value="NAD/diacylglycerol_kinase_sf"/>
</dbReference>
<dbReference type="PANTHER" id="PTHR12358">
    <property type="entry name" value="SPHINGOSINE KINASE"/>
    <property type="match status" value="1"/>
</dbReference>
<dbReference type="InterPro" id="IPR050187">
    <property type="entry name" value="Lipid_Phosphate_FormReg"/>
</dbReference>
<dbReference type="InterPro" id="IPR017438">
    <property type="entry name" value="ATP-NAD_kinase_N"/>
</dbReference>
<dbReference type="PANTHER" id="PTHR12358:SF112">
    <property type="entry name" value="LD11247P-RELATED"/>
    <property type="match status" value="1"/>
</dbReference>
<evidence type="ECO:0000313" key="2">
    <source>
        <dbReference type="EMBL" id="KAK0412023.1"/>
    </source>
</evidence>
<feature type="domain" description="DAGKc" evidence="1">
    <location>
        <begin position="124"/>
        <end position="271"/>
    </location>
</feature>
<comment type="caution">
    <text evidence="2">The sequence shown here is derived from an EMBL/GenBank/DDBJ whole genome shotgun (WGS) entry which is preliminary data.</text>
</comment>
<dbReference type="Gene3D" id="3.40.50.10330">
    <property type="entry name" value="Probable inorganic polyphosphate/atp-NAD kinase, domain 1"/>
    <property type="match status" value="1"/>
</dbReference>
<dbReference type="Pfam" id="PF00781">
    <property type="entry name" value="DAGK_cat"/>
    <property type="match status" value="1"/>
</dbReference>
<evidence type="ECO:0000313" key="3">
    <source>
        <dbReference type="Proteomes" id="UP001175271"/>
    </source>
</evidence>
<protein>
    <recommendedName>
        <fullName evidence="1">DAGKc domain-containing protein</fullName>
    </recommendedName>
</protein>
<evidence type="ECO:0000259" key="1">
    <source>
        <dbReference type="PROSITE" id="PS50146"/>
    </source>
</evidence>
<dbReference type="EMBL" id="JAUCMV010000003">
    <property type="protein sequence ID" value="KAK0412023.1"/>
    <property type="molecule type" value="Genomic_DNA"/>
</dbReference>
<dbReference type="PROSITE" id="PS50146">
    <property type="entry name" value="DAGK"/>
    <property type="match status" value="1"/>
</dbReference>
<dbReference type="AlphaFoldDB" id="A0AA39LWC8"/>
<reference evidence="2" key="1">
    <citation type="submission" date="2023-06" db="EMBL/GenBank/DDBJ databases">
        <title>Genomic analysis of the entomopathogenic nematode Steinernema hermaphroditum.</title>
        <authorList>
            <person name="Schwarz E.M."/>
            <person name="Heppert J.K."/>
            <person name="Baniya A."/>
            <person name="Schwartz H.T."/>
            <person name="Tan C.-H."/>
            <person name="Antoshechkin I."/>
            <person name="Sternberg P.W."/>
            <person name="Goodrich-Blair H."/>
            <person name="Dillman A.R."/>
        </authorList>
    </citation>
    <scope>NUCLEOTIDE SEQUENCE</scope>
    <source>
        <strain evidence="2">PS9179</strain>
        <tissue evidence="2">Whole animal</tissue>
    </source>
</reference>
<dbReference type="InterPro" id="IPR001206">
    <property type="entry name" value="Diacylglycerol_kinase_cat_dom"/>
</dbReference>
<dbReference type="SUPFAM" id="SSF111331">
    <property type="entry name" value="NAD kinase/diacylglycerol kinase-like"/>
    <property type="match status" value="1"/>
</dbReference>
<gene>
    <name evidence="2" type="ORF">QR680_005988</name>
</gene>
<sequence>MDIDCPPGDMNANVDSFNAKKVIAETLFIETEAKIRQKLVCYLHVNEIQFGSVGAFAYKDLIHIGTDYHNPKILIIRAFVLEKAKRVERTMKVELEDADRCRAFRLELERRSDRKRAPHRPRNTSGNKLLVLINPYSGQKKALQLWNSHVVPVFEKSELDFDVVFTERVGHGTEIAEKLDIDEYDGVAVVSGDGLVSEVITGFLKRSDRERALKVPVLHIPGGTGNALAASLCYHCNEPFSARDVFCTESALMGARPRYLPLRVLHVETEHDGHKPMFLSAVWGLIADIDLGSERFRWAGMIRLHMEAVIRIAQLPTVAKYKARVSYKPVKDKTLLRKTKLKASSPRDVFGKSHFKYTEVVPCEGPSPNPGPSESSFEEIFKGTHCAGRVPPLDERVPDEWEVIEGEFAFVCLSATSHLGSDLPYLPSQRLNDEVFYLTLIDWKTIPSRFHVAMMMITIDRGDHLDYPFFQVIPVTACRVEPLRKIPSGYFAVDGEPCRSGSAFQVASTSYSATVMARHEVDA</sequence>
<organism evidence="2 3">
    <name type="scientific">Steinernema hermaphroditum</name>
    <dbReference type="NCBI Taxonomy" id="289476"/>
    <lineage>
        <taxon>Eukaryota</taxon>
        <taxon>Metazoa</taxon>
        <taxon>Ecdysozoa</taxon>
        <taxon>Nematoda</taxon>
        <taxon>Chromadorea</taxon>
        <taxon>Rhabditida</taxon>
        <taxon>Tylenchina</taxon>
        <taxon>Panagrolaimomorpha</taxon>
        <taxon>Strongyloidoidea</taxon>
        <taxon>Steinernematidae</taxon>
        <taxon>Steinernema</taxon>
    </lineage>
</organism>
<dbReference type="Gene3D" id="2.60.200.40">
    <property type="match status" value="1"/>
</dbReference>